<keyword evidence="5" id="KW-1185">Reference proteome</keyword>
<dbReference type="EMBL" id="MH261376">
    <property type="protein sequence ID" value="AWW14424.1"/>
    <property type="molecule type" value="Genomic_DNA"/>
</dbReference>
<dbReference type="Proteomes" id="UP000501125">
    <property type="component" value="Chromosome"/>
</dbReference>
<dbReference type="PANTHER" id="PTHR47357">
    <property type="entry name" value="COP1-INTERACTIVE PROTEIN 1"/>
    <property type="match status" value="1"/>
</dbReference>
<evidence type="ECO:0000313" key="4">
    <source>
        <dbReference type="EMBL" id="AWW14424.1"/>
    </source>
</evidence>
<dbReference type="Pfam" id="PF06771">
    <property type="entry name" value="Desmo_N"/>
    <property type="match status" value="1"/>
</dbReference>
<organism evidence="4 5">
    <name type="scientific">Hyposidra talaca nucleopolyhedrovirus</name>
    <dbReference type="NCBI Taxonomy" id="1070315"/>
    <lineage>
        <taxon>Viruses</taxon>
        <taxon>Viruses incertae sedis</taxon>
        <taxon>Naldaviricetes</taxon>
        <taxon>Lefavirales</taxon>
        <taxon>Baculoviridae</taxon>
        <taxon>Alphabaculovirus</taxon>
        <taxon>Alphabaculovirus hytalacae</taxon>
    </lineage>
</organism>
<evidence type="ECO:0000256" key="1">
    <source>
        <dbReference type="SAM" id="Coils"/>
    </source>
</evidence>
<dbReference type="GO" id="GO:0005200">
    <property type="term" value="F:structural constituent of cytoskeleton"/>
    <property type="evidence" value="ECO:0007669"/>
    <property type="project" value="TreeGrafter"/>
</dbReference>
<feature type="coiled-coil region" evidence="1">
    <location>
        <begin position="588"/>
        <end position="780"/>
    </location>
</feature>
<dbReference type="PANTHER" id="PTHR47357:SF1">
    <property type="entry name" value="SPINDLE POLE BODY COMPONENT 110"/>
    <property type="match status" value="1"/>
</dbReference>
<proteinExistence type="predicted"/>
<keyword evidence="1" id="KW-0175">Coiled coil</keyword>
<protein>
    <submittedName>
        <fullName evidence="4">Desmoplakin</fullName>
    </submittedName>
</protein>
<reference evidence="4 5" key="1">
    <citation type="journal article" date="2018" name="Sci. Rep.">
        <title>Comprehensive analysis of single molecule sequencing-derived complete genome and whole transcriptome of Hyposidra talaca nuclear polyhedrosis virus.</title>
        <authorList>
            <person name="Nguyen T.T."/>
            <person name="Suryamohan K."/>
            <person name="Kuriakose B."/>
            <person name="Janakiraman V."/>
            <person name="Reichelt M."/>
            <person name="Chaudhuri S."/>
            <person name="Guillory J."/>
            <person name="Divakaran N."/>
            <person name="Rabins P.E."/>
            <person name="Goel R."/>
            <person name="Deka B."/>
            <person name="Sarkar S."/>
            <person name="Ekka P."/>
            <person name="Tsai Y.C."/>
            <person name="Vargas D."/>
            <person name="Santhosh S."/>
            <person name="Mohan S."/>
            <person name="Chin C.S."/>
            <person name="Korlach J."/>
            <person name="Thomas G."/>
            <person name="Babu A."/>
            <person name="Seshagiri S."/>
        </authorList>
    </citation>
    <scope>NUCLEOTIDE SEQUENCE [LARGE SCALE GENOMIC DNA]</scope>
    <source>
        <strain evidence="4 5">HytaNPVIndia001</strain>
    </source>
</reference>
<name>A0A2Z4HI25_9ABAC</name>
<dbReference type="InterPro" id="IPR009615">
    <property type="entry name" value="Desmo_N"/>
</dbReference>
<feature type="domain" description="Viral desmoplakin N-terminal" evidence="3">
    <location>
        <begin position="50"/>
        <end position="137"/>
    </location>
</feature>
<feature type="compositionally biased region" description="Low complexity" evidence="2">
    <location>
        <begin position="252"/>
        <end position="261"/>
    </location>
</feature>
<feature type="region of interest" description="Disordered" evidence="2">
    <location>
        <begin position="252"/>
        <end position="272"/>
    </location>
</feature>
<feature type="coiled-coil region" evidence="1">
    <location>
        <begin position="414"/>
        <end position="548"/>
    </location>
</feature>
<evidence type="ECO:0000313" key="5">
    <source>
        <dbReference type="Proteomes" id="UP000501125"/>
    </source>
</evidence>
<feature type="region of interest" description="Disordered" evidence="2">
    <location>
        <begin position="179"/>
        <end position="208"/>
    </location>
</feature>
<gene>
    <name evidence="4" type="ORF">HytaNPV_gp064</name>
</gene>
<evidence type="ECO:0000259" key="3">
    <source>
        <dbReference type="Pfam" id="PF06771"/>
    </source>
</evidence>
<evidence type="ECO:0000256" key="2">
    <source>
        <dbReference type="SAM" id="MobiDB-lite"/>
    </source>
</evidence>
<feature type="compositionally biased region" description="Low complexity" evidence="2">
    <location>
        <begin position="189"/>
        <end position="208"/>
    </location>
</feature>
<accession>A0A2Z4HI25</accession>
<sequence length="953" mass="110760">MRNTSSCSILTVRSLPILFTVSFRTFLSLFQFIRFIESSAMSRYRNLAPKYMNTDVNANTVKNLLTTINSMSQQCKRQNVNDDTIERCRSIILLHRPALRERAAALPITELIIEALSPMPTESNQITHNFNYKYDYNTNVRPNSAGVIMDPFGMPHANNGMIPPPPPPFTTAPVQNLYINPVNEPGRGQNYQQQQQHQPSQINQQAVNQQPYQVVEQPLPQVYVPPPLTARQQQDRDEYQNENRMDLDQQGISSINQNDNNQPPPPGSASASLIGIRLSDTEFLDMENALNETNRERSILSYKKLILVVKRIIQKHVKLAIYARSMDQIYTFDSLIVNDIQSVVNCLNRDGNLNLSNNINLCPILVRFTAGYTRIARIVRRDDTFTFAQYTTESAVEQLNVDLVRRVQETVDLNINYMTEMEQLKRQLINLQNENKLNVSAKNTLIELENTIVYNRVDFKYENDLSPVKNLTNLLKKFELTLQQLSRYQQESEQRKNEIDQYKNELDQLRRATAASGAQENALYQSQFNELNRKLDEKNSVFNEYKRQMDNIRTFLKEQNITVDNPLYPSQNLIDNYRKAVINLREITESNRRQTSSLQAQVAELQEENEDLSQTNDTLEKSRENLTRTLNERAMTIKRLEEIINNQNNVAKQTDIDYNQEIVSLNENLNKYKQNLIVLDEDRHQLKKLNENLNIDYKNLQSDLETAQTQSNQLKENNVRLNNTLIERQTQIDTLQRQIKNEQTKSTAIESRLVEKQSQIDSLETQLRTTRVQLEELKTRNRYTIQEPIIESSSVTATDDDIPMNAFVIEENGAHKIEEQLQNDIDRVKKSLTNILSDSSDIGFDFITLNNRIASKKLADYENLKEKYAQQKQVTLDNMTTIVKTAQQEIESRIQTINNQLVDVMDRQEENNTLMIQYQRDYENLARKKIENVPKSRTYKSDIVEKYIKLLKE</sequence>